<dbReference type="AlphaFoldDB" id="A0A834KAK1"/>
<protein>
    <recommendedName>
        <fullName evidence="3">EGF-like domain-containing protein</fullName>
    </recommendedName>
</protein>
<dbReference type="InterPro" id="IPR000742">
    <property type="entry name" value="EGF"/>
</dbReference>
<proteinExistence type="predicted"/>
<feature type="domain" description="EGF-like" evidence="3">
    <location>
        <begin position="130"/>
        <end position="143"/>
    </location>
</feature>
<comment type="caution">
    <text evidence="4">The sequence shown here is derived from an EMBL/GenBank/DDBJ whole genome shotgun (WGS) entry which is preliminary data.</text>
</comment>
<evidence type="ECO:0000256" key="1">
    <source>
        <dbReference type="SAM" id="MobiDB-lite"/>
    </source>
</evidence>
<feature type="chain" id="PRO_5032477270" description="EGF-like domain-containing protein" evidence="2">
    <location>
        <begin position="28"/>
        <end position="175"/>
    </location>
</feature>
<accession>A0A834KAK1</accession>
<dbReference type="EMBL" id="JACSDZ010000005">
    <property type="protein sequence ID" value="KAF7403494.1"/>
    <property type="molecule type" value="Genomic_DNA"/>
</dbReference>
<dbReference type="Proteomes" id="UP000617340">
    <property type="component" value="Unassembled WGS sequence"/>
</dbReference>
<evidence type="ECO:0000313" key="5">
    <source>
        <dbReference type="Proteomes" id="UP000617340"/>
    </source>
</evidence>
<evidence type="ECO:0000259" key="3">
    <source>
        <dbReference type="PROSITE" id="PS01186"/>
    </source>
</evidence>
<keyword evidence="2" id="KW-0732">Signal</keyword>
<evidence type="ECO:0000256" key="2">
    <source>
        <dbReference type="SAM" id="SignalP"/>
    </source>
</evidence>
<feature type="region of interest" description="Disordered" evidence="1">
    <location>
        <begin position="30"/>
        <end position="53"/>
    </location>
</feature>
<reference evidence="4" key="1">
    <citation type="journal article" date="2020" name="G3 (Bethesda)">
        <title>High-Quality Assemblies for Three Invasive Social Wasps from the &lt;i&gt;Vespula&lt;/i&gt; Genus.</title>
        <authorList>
            <person name="Harrop T.W.R."/>
            <person name="Guhlin J."/>
            <person name="McLaughlin G.M."/>
            <person name="Permina E."/>
            <person name="Stockwell P."/>
            <person name="Gilligan J."/>
            <person name="Le Lec M.F."/>
            <person name="Gruber M.A.M."/>
            <person name="Quinn O."/>
            <person name="Lovegrove M."/>
            <person name="Duncan E.J."/>
            <person name="Remnant E.J."/>
            <person name="Van Eeckhoven J."/>
            <person name="Graham B."/>
            <person name="Knapp R.A."/>
            <person name="Langford K.W."/>
            <person name="Kronenberg Z."/>
            <person name="Press M.O."/>
            <person name="Eacker S.M."/>
            <person name="Wilson-Rankin E.E."/>
            <person name="Purcell J."/>
            <person name="Lester P.J."/>
            <person name="Dearden P.K."/>
        </authorList>
    </citation>
    <scope>NUCLEOTIDE SEQUENCE</scope>
    <source>
        <strain evidence="4">Linc-1</strain>
    </source>
</reference>
<evidence type="ECO:0000313" key="4">
    <source>
        <dbReference type="EMBL" id="KAF7403494.1"/>
    </source>
</evidence>
<organism evidence="4 5">
    <name type="scientific">Vespula germanica</name>
    <name type="common">German yellow jacket</name>
    <name type="synonym">Paravespula germanica</name>
    <dbReference type="NCBI Taxonomy" id="30212"/>
    <lineage>
        <taxon>Eukaryota</taxon>
        <taxon>Metazoa</taxon>
        <taxon>Ecdysozoa</taxon>
        <taxon>Arthropoda</taxon>
        <taxon>Hexapoda</taxon>
        <taxon>Insecta</taxon>
        <taxon>Pterygota</taxon>
        <taxon>Neoptera</taxon>
        <taxon>Endopterygota</taxon>
        <taxon>Hymenoptera</taxon>
        <taxon>Apocrita</taxon>
        <taxon>Aculeata</taxon>
        <taxon>Vespoidea</taxon>
        <taxon>Vespidae</taxon>
        <taxon>Vespinae</taxon>
        <taxon>Vespula</taxon>
    </lineage>
</organism>
<name>A0A834KAK1_VESGE</name>
<keyword evidence="5" id="KW-1185">Reference proteome</keyword>
<dbReference type="PROSITE" id="PS01186">
    <property type="entry name" value="EGF_2"/>
    <property type="match status" value="1"/>
</dbReference>
<gene>
    <name evidence="4" type="ORF">HZH68_006288</name>
</gene>
<feature type="signal peptide" evidence="2">
    <location>
        <begin position="1"/>
        <end position="27"/>
    </location>
</feature>
<sequence length="175" mass="19249">MKEETNFWICTSAILIVLTILPSTSDALTTFGKTNPQNQNQNPPPPPTPVGKARECRMESDCAGIQNTTCLADQRDGRTRCLCGDYNAPVNGACTNKYKAIRAPCNDDNECIEGAHCTVKGNNTTSGKRCYCREGYVEDNLMCSGNLEYYLVNQDNVYLTSFIFQAVHPSSLFPG</sequence>